<accession>A0A255ZLC8</accession>
<dbReference type="NCBIfam" id="NF008805">
    <property type="entry name" value="PRK11824.1"/>
    <property type="match status" value="1"/>
</dbReference>
<name>A0A255ZLC8_9FLAO</name>
<feature type="compositionally biased region" description="Basic and acidic residues" evidence="8">
    <location>
        <begin position="706"/>
        <end position="751"/>
    </location>
</feature>
<protein>
    <recommendedName>
        <fullName evidence="7">Polyribonucleotide nucleotidyltransferase</fullName>
        <ecNumber evidence="7">2.7.7.8</ecNumber>
    </recommendedName>
    <alternativeName>
        <fullName evidence="7">Polynucleotide phosphorylase</fullName>
        <shortName evidence="7">PNPase</shortName>
    </alternativeName>
</protein>
<feature type="binding site" evidence="7">
    <location>
        <position position="490"/>
    </location>
    <ligand>
        <name>Mg(2+)</name>
        <dbReference type="ChEBI" id="CHEBI:18420"/>
    </ligand>
</feature>
<dbReference type="SUPFAM" id="SSF50249">
    <property type="entry name" value="Nucleic acid-binding proteins"/>
    <property type="match status" value="1"/>
</dbReference>
<evidence type="ECO:0000313" key="10">
    <source>
        <dbReference type="EMBL" id="OYQ42231.1"/>
    </source>
</evidence>
<dbReference type="GO" id="GO:0004654">
    <property type="term" value="F:polyribonucleotide nucleotidyltransferase activity"/>
    <property type="evidence" value="ECO:0007669"/>
    <property type="project" value="UniProtKB-UniRule"/>
</dbReference>
<evidence type="ECO:0000256" key="8">
    <source>
        <dbReference type="SAM" id="MobiDB-lite"/>
    </source>
</evidence>
<dbReference type="FunFam" id="3.30.230.70:FF:000001">
    <property type="entry name" value="Polyribonucleotide nucleotidyltransferase"/>
    <property type="match status" value="1"/>
</dbReference>
<dbReference type="Pfam" id="PF03726">
    <property type="entry name" value="PNPase"/>
    <property type="match status" value="1"/>
</dbReference>
<dbReference type="InterPro" id="IPR020568">
    <property type="entry name" value="Ribosomal_Su5_D2-typ_SF"/>
</dbReference>
<evidence type="ECO:0000313" key="11">
    <source>
        <dbReference type="Proteomes" id="UP000216035"/>
    </source>
</evidence>
<comment type="catalytic activity">
    <reaction evidence="7">
        <text>RNA(n+1) + phosphate = RNA(n) + a ribonucleoside 5'-diphosphate</text>
        <dbReference type="Rhea" id="RHEA:22096"/>
        <dbReference type="Rhea" id="RHEA-COMP:14527"/>
        <dbReference type="Rhea" id="RHEA-COMP:17342"/>
        <dbReference type="ChEBI" id="CHEBI:43474"/>
        <dbReference type="ChEBI" id="CHEBI:57930"/>
        <dbReference type="ChEBI" id="CHEBI:140395"/>
        <dbReference type="EC" id="2.7.7.8"/>
    </reaction>
</comment>
<keyword evidence="5 7" id="KW-0460">Magnesium</keyword>
<dbReference type="InterPro" id="IPR001247">
    <property type="entry name" value="ExoRNase_PH_dom1"/>
</dbReference>
<comment type="caution">
    <text evidence="10">The sequence shown here is derived from an EMBL/GenBank/DDBJ whole genome shotgun (WGS) entry which is preliminary data.</text>
</comment>
<dbReference type="SUPFAM" id="SSF55666">
    <property type="entry name" value="Ribonuclease PH domain 2-like"/>
    <property type="match status" value="2"/>
</dbReference>
<dbReference type="GO" id="GO:0005829">
    <property type="term" value="C:cytosol"/>
    <property type="evidence" value="ECO:0007669"/>
    <property type="project" value="TreeGrafter"/>
</dbReference>
<dbReference type="PROSITE" id="PS50126">
    <property type="entry name" value="S1"/>
    <property type="match status" value="1"/>
</dbReference>
<organism evidence="10 11">
    <name type="scientific">Flavobacterium aurantiibacter</name>
    <dbReference type="NCBI Taxonomy" id="2023067"/>
    <lineage>
        <taxon>Bacteria</taxon>
        <taxon>Pseudomonadati</taxon>
        <taxon>Bacteroidota</taxon>
        <taxon>Flavobacteriia</taxon>
        <taxon>Flavobacteriales</taxon>
        <taxon>Flavobacteriaceae</taxon>
        <taxon>Flavobacterium</taxon>
    </lineage>
</organism>
<evidence type="ECO:0000256" key="2">
    <source>
        <dbReference type="ARBA" id="ARBA00022490"/>
    </source>
</evidence>
<dbReference type="PIRSF" id="PIRSF005499">
    <property type="entry name" value="PNPase"/>
    <property type="match status" value="1"/>
</dbReference>
<keyword evidence="6 7" id="KW-0694">RNA-binding</keyword>
<evidence type="ECO:0000256" key="1">
    <source>
        <dbReference type="ARBA" id="ARBA00007404"/>
    </source>
</evidence>
<dbReference type="InterPro" id="IPR003029">
    <property type="entry name" value="S1_domain"/>
</dbReference>
<dbReference type="InterPro" id="IPR004088">
    <property type="entry name" value="KH_dom_type_1"/>
</dbReference>
<keyword evidence="7" id="KW-0479">Metal-binding</keyword>
<dbReference type="Pfam" id="PF03725">
    <property type="entry name" value="RNase_PH_C"/>
    <property type="match status" value="1"/>
</dbReference>
<dbReference type="Pfam" id="PF00013">
    <property type="entry name" value="KH_1"/>
    <property type="match status" value="1"/>
</dbReference>
<dbReference type="SMART" id="SM00316">
    <property type="entry name" value="S1"/>
    <property type="match status" value="1"/>
</dbReference>
<reference evidence="10 11" key="1">
    <citation type="submission" date="2017-07" db="EMBL/GenBank/DDBJ databases">
        <title>Flavobacterium cyanobacteriorum sp. nov., isolated from cyanobacterial aggregates in a eutrophic lake.</title>
        <authorList>
            <person name="Cai H."/>
        </authorList>
    </citation>
    <scope>NUCLEOTIDE SEQUENCE [LARGE SCALE GENOMIC DNA]</scope>
    <source>
        <strain evidence="10 11">TH167</strain>
    </source>
</reference>
<dbReference type="PROSITE" id="PS50084">
    <property type="entry name" value="KH_TYPE_1"/>
    <property type="match status" value="1"/>
</dbReference>
<evidence type="ECO:0000256" key="5">
    <source>
        <dbReference type="ARBA" id="ARBA00022842"/>
    </source>
</evidence>
<dbReference type="SUPFAM" id="SSF54791">
    <property type="entry name" value="Eukaryotic type KH-domain (KH-domain type I)"/>
    <property type="match status" value="1"/>
</dbReference>
<dbReference type="Pfam" id="PF00575">
    <property type="entry name" value="S1"/>
    <property type="match status" value="1"/>
</dbReference>
<comment type="subcellular location">
    <subcellularLocation>
        <location evidence="7">Cytoplasm</location>
    </subcellularLocation>
</comment>
<sequence length="751" mass="82948">MIPNVFKEVIDLGDGRTISIETGKLAKLADGSVVIRMGDTMLLGTVVSARKASPGVDFLPLTVDYREKFAAAGRFPGGFFKREARPSDAEVLTMRLVDRVLRPLFPDDYHAETQVMIQLMSHDESVMPDALAGLAASAALALSDIPFPTLISEVRVGRINGQFVINPSKEQLENSDIDMIIGASRDTIAMVEGEMKEISEKEMVEAIKFAHEAIKIQIDAQERLRDAFGKKEVRTYEEERHDAELEAKIHELVYNQYYEVAQSGTGKQERGERFSEIKEAAKATFTEEELAENGDLISKYIYKTQKEAVRNVILDLGVRLDGRKTTEIRPIWCEVDYLPRVHGSALFTRGETQALATATLGTSREANIIDSPSEQGEEKFYLHYNFPPFSTGEAKPLRGTSRREVGHGNLAQRALKNMIPADCPYTVRIVSEVLESNGSSSMATVCAGTLALMDAGVQMIKPVSGIAMGLISDSKTGRWAVLSDILGDEDHLGDMDFKVTGTADGITACQMDIKIDGLAYDIMEKALDQAREGRLHILGKLTETMAQPRADVKTFAPKIIMRTIPGAYIGALIGPGGKVIQELQKATKTTIVINEVDEQGVVEILGTDPDGIAAVLAKIDSIIFKPEVGETYEVKVIKLLDFGAVVEYTAAPGNEILLHVSELSWERTENVTDVVNMGDVFEVKYMGIDPKTKKERVSKKALLPRPPRDENRPPRDENRGPRNDDRGPRKDFKGPRPDNRGPRENREEKSE</sequence>
<dbReference type="CDD" id="cd02393">
    <property type="entry name" value="KH-I_PNPase"/>
    <property type="match status" value="1"/>
</dbReference>
<dbReference type="CDD" id="cd11364">
    <property type="entry name" value="RNase_PH_PNPase_2"/>
    <property type="match status" value="1"/>
</dbReference>
<feature type="domain" description="S1 motif" evidence="9">
    <location>
        <begin position="629"/>
        <end position="700"/>
    </location>
</feature>
<dbReference type="SMART" id="SM00322">
    <property type="entry name" value="KH"/>
    <property type="match status" value="1"/>
</dbReference>
<keyword evidence="4 7" id="KW-0548">Nucleotidyltransferase</keyword>
<dbReference type="EMBL" id="NOXX01000215">
    <property type="protein sequence ID" value="OYQ42231.1"/>
    <property type="molecule type" value="Genomic_DNA"/>
</dbReference>
<dbReference type="GO" id="GO:0006396">
    <property type="term" value="P:RNA processing"/>
    <property type="evidence" value="ECO:0007669"/>
    <property type="project" value="InterPro"/>
</dbReference>
<dbReference type="SUPFAM" id="SSF54211">
    <property type="entry name" value="Ribosomal protein S5 domain 2-like"/>
    <property type="match status" value="2"/>
</dbReference>
<comment type="cofactor">
    <cofactor evidence="7">
        <name>Mg(2+)</name>
        <dbReference type="ChEBI" id="CHEBI:18420"/>
    </cofactor>
</comment>
<dbReference type="InterPro" id="IPR012162">
    <property type="entry name" value="PNPase"/>
</dbReference>
<proteinExistence type="inferred from homology"/>
<dbReference type="InterPro" id="IPR027408">
    <property type="entry name" value="PNPase/RNase_PH_dom_sf"/>
</dbReference>
<dbReference type="HAMAP" id="MF_01595">
    <property type="entry name" value="PNPase"/>
    <property type="match status" value="1"/>
</dbReference>
<dbReference type="CDD" id="cd11363">
    <property type="entry name" value="RNase_PH_PNPase_1"/>
    <property type="match status" value="1"/>
</dbReference>
<evidence type="ECO:0000256" key="3">
    <source>
        <dbReference type="ARBA" id="ARBA00022679"/>
    </source>
</evidence>
<dbReference type="OrthoDB" id="9804305at2"/>
<dbReference type="GO" id="GO:0006402">
    <property type="term" value="P:mRNA catabolic process"/>
    <property type="evidence" value="ECO:0007669"/>
    <property type="project" value="UniProtKB-UniRule"/>
</dbReference>
<feature type="region of interest" description="Disordered" evidence="8">
    <location>
        <begin position="694"/>
        <end position="751"/>
    </location>
</feature>
<dbReference type="FunFam" id="3.30.230.70:FF:000002">
    <property type="entry name" value="Polyribonucleotide nucleotidyltransferase"/>
    <property type="match status" value="1"/>
</dbReference>
<dbReference type="GO" id="GO:0000287">
    <property type="term" value="F:magnesium ion binding"/>
    <property type="evidence" value="ECO:0007669"/>
    <property type="project" value="UniProtKB-UniRule"/>
</dbReference>
<evidence type="ECO:0000259" key="9">
    <source>
        <dbReference type="PROSITE" id="PS50126"/>
    </source>
</evidence>
<comment type="function">
    <text evidence="7">Involved in mRNA degradation. Catalyzes the phosphorolysis of single-stranded polyribonucleotides processively in the 3'- to 5'-direction.</text>
</comment>
<dbReference type="Proteomes" id="UP000216035">
    <property type="component" value="Unassembled WGS sequence"/>
</dbReference>
<dbReference type="Gene3D" id="3.30.230.70">
    <property type="entry name" value="GHMP Kinase, N-terminal domain"/>
    <property type="match status" value="2"/>
</dbReference>
<feature type="binding site" evidence="7">
    <location>
        <position position="496"/>
    </location>
    <ligand>
        <name>Mg(2+)</name>
        <dbReference type="ChEBI" id="CHEBI:18420"/>
    </ligand>
</feature>
<dbReference type="Gene3D" id="3.30.1370.10">
    <property type="entry name" value="K Homology domain, type 1"/>
    <property type="match status" value="1"/>
</dbReference>
<dbReference type="RefSeq" id="WP_094487027.1">
    <property type="nucleotide sequence ID" value="NZ_NOXX01000215.1"/>
</dbReference>
<dbReference type="EC" id="2.7.7.8" evidence="7"/>
<gene>
    <name evidence="7" type="primary">pnp</name>
    <name evidence="10" type="ORF">CHX27_12060</name>
</gene>
<evidence type="ECO:0000256" key="4">
    <source>
        <dbReference type="ARBA" id="ARBA00022695"/>
    </source>
</evidence>
<evidence type="ECO:0000256" key="6">
    <source>
        <dbReference type="ARBA" id="ARBA00022884"/>
    </source>
</evidence>
<dbReference type="GO" id="GO:0000175">
    <property type="term" value="F:3'-5'-RNA exonuclease activity"/>
    <property type="evidence" value="ECO:0007669"/>
    <property type="project" value="TreeGrafter"/>
</dbReference>
<dbReference type="NCBIfam" id="TIGR03591">
    <property type="entry name" value="polynuc_phos"/>
    <property type="match status" value="1"/>
</dbReference>
<dbReference type="Gene3D" id="2.40.50.140">
    <property type="entry name" value="Nucleic acid-binding proteins"/>
    <property type="match status" value="1"/>
</dbReference>
<dbReference type="PANTHER" id="PTHR11252:SF0">
    <property type="entry name" value="POLYRIBONUCLEOTIDE NUCLEOTIDYLTRANSFERASE 1, MITOCHONDRIAL"/>
    <property type="match status" value="1"/>
</dbReference>
<keyword evidence="3 7" id="KW-0808">Transferase</keyword>
<dbReference type="Pfam" id="PF01138">
    <property type="entry name" value="RNase_PH"/>
    <property type="match status" value="2"/>
</dbReference>
<dbReference type="InterPro" id="IPR015848">
    <property type="entry name" value="PNPase_PH_RNA-bd_bac/org-type"/>
</dbReference>
<comment type="similarity">
    <text evidence="1 7">Belongs to the polyribonucleotide nucleotidyltransferase family.</text>
</comment>
<dbReference type="GO" id="GO:0003723">
    <property type="term" value="F:RNA binding"/>
    <property type="evidence" value="ECO:0007669"/>
    <property type="project" value="UniProtKB-UniRule"/>
</dbReference>
<dbReference type="InterPro" id="IPR036612">
    <property type="entry name" value="KH_dom_type_1_sf"/>
</dbReference>
<dbReference type="PANTHER" id="PTHR11252">
    <property type="entry name" value="POLYRIBONUCLEOTIDE NUCLEOTIDYLTRANSFERASE"/>
    <property type="match status" value="1"/>
</dbReference>
<evidence type="ECO:0000256" key="7">
    <source>
        <dbReference type="HAMAP-Rule" id="MF_01595"/>
    </source>
</evidence>
<dbReference type="InterPro" id="IPR036345">
    <property type="entry name" value="ExoRNase_PH_dom2_sf"/>
</dbReference>
<dbReference type="InterPro" id="IPR004087">
    <property type="entry name" value="KH_dom"/>
</dbReference>
<dbReference type="InterPro" id="IPR015847">
    <property type="entry name" value="ExoRNase_PH_dom2"/>
</dbReference>
<keyword evidence="11" id="KW-1185">Reference proteome</keyword>
<dbReference type="AlphaFoldDB" id="A0A255ZLC8"/>
<dbReference type="InterPro" id="IPR012340">
    <property type="entry name" value="NA-bd_OB-fold"/>
</dbReference>
<keyword evidence="2 7" id="KW-0963">Cytoplasm</keyword>